<keyword evidence="2" id="KW-1185">Reference proteome</keyword>
<evidence type="ECO:0000313" key="1">
    <source>
        <dbReference type="EMBL" id="KAK7305968.1"/>
    </source>
</evidence>
<sequence>MTLKGRWSCTLEMEKKFVFVKGEAIRGDLAEIPLTFPQPEKLKAFTSLLLIGIRDPPMPGLWTTTPLSIQPRYKLNTGPRPALGWQSSIIYLYLLIKHAVSLLLLQIRVMSACLEEQWQKLYDIYSFSKADTPLETQRHAMPRLIADSKFSHG</sequence>
<dbReference type="Proteomes" id="UP001367508">
    <property type="component" value="Unassembled WGS sequence"/>
</dbReference>
<evidence type="ECO:0000313" key="2">
    <source>
        <dbReference type="Proteomes" id="UP001367508"/>
    </source>
</evidence>
<protein>
    <submittedName>
        <fullName evidence="1">Uncharacterized protein</fullName>
    </submittedName>
</protein>
<dbReference type="AlphaFoldDB" id="A0AAN9JX88"/>
<dbReference type="EMBL" id="JAYMYQ010000011">
    <property type="protein sequence ID" value="KAK7305968.1"/>
    <property type="molecule type" value="Genomic_DNA"/>
</dbReference>
<accession>A0AAN9JX88</accession>
<gene>
    <name evidence="1" type="ORF">VNO77_43881</name>
</gene>
<name>A0AAN9JX88_CANGL</name>
<comment type="caution">
    <text evidence="1">The sequence shown here is derived from an EMBL/GenBank/DDBJ whole genome shotgun (WGS) entry which is preliminary data.</text>
</comment>
<proteinExistence type="predicted"/>
<reference evidence="1 2" key="1">
    <citation type="submission" date="2024-01" db="EMBL/GenBank/DDBJ databases">
        <title>The genomes of 5 underutilized Papilionoideae crops provide insights into root nodulation and disease resistanc.</title>
        <authorList>
            <person name="Jiang F."/>
        </authorList>
    </citation>
    <scope>NUCLEOTIDE SEQUENCE [LARGE SCALE GENOMIC DNA]</scope>
    <source>
        <strain evidence="1">LVBAO_FW01</strain>
        <tissue evidence="1">Leaves</tissue>
    </source>
</reference>
<organism evidence="1 2">
    <name type="scientific">Canavalia gladiata</name>
    <name type="common">Sword bean</name>
    <name type="synonym">Dolichos gladiatus</name>
    <dbReference type="NCBI Taxonomy" id="3824"/>
    <lineage>
        <taxon>Eukaryota</taxon>
        <taxon>Viridiplantae</taxon>
        <taxon>Streptophyta</taxon>
        <taxon>Embryophyta</taxon>
        <taxon>Tracheophyta</taxon>
        <taxon>Spermatophyta</taxon>
        <taxon>Magnoliopsida</taxon>
        <taxon>eudicotyledons</taxon>
        <taxon>Gunneridae</taxon>
        <taxon>Pentapetalae</taxon>
        <taxon>rosids</taxon>
        <taxon>fabids</taxon>
        <taxon>Fabales</taxon>
        <taxon>Fabaceae</taxon>
        <taxon>Papilionoideae</taxon>
        <taxon>50 kb inversion clade</taxon>
        <taxon>NPAAA clade</taxon>
        <taxon>indigoferoid/millettioid clade</taxon>
        <taxon>Phaseoleae</taxon>
        <taxon>Canavalia</taxon>
    </lineage>
</organism>